<feature type="domain" description="HTH CENPB-type" evidence="4">
    <location>
        <begin position="60"/>
        <end position="131"/>
    </location>
</feature>
<dbReference type="Pfam" id="PF04218">
    <property type="entry name" value="CENP-B_N"/>
    <property type="match status" value="1"/>
</dbReference>
<dbReference type="EMBL" id="CH933812">
    <property type="protein sequence ID" value="KRG07157.1"/>
    <property type="molecule type" value="Genomic_DNA"/>
</dbReference>
<dbReference type="PROSITE" id="PS51253">
    <property type="entry name" value="HTH_CENPB"/>
    <property type="match status" value="1"/>
</dbReference>
<dbReference type="InParanoid" id="A0A0Q9XFU2"/>
<dbReference type="Gene3D" id="1.10.10.60">
    <property type="entry name" value="Homeodomain-like"/>
    <property type="match status" value="2"/>
</dbReference>
<dbReference type="InterPro" id="IPR007889">
    <property type="entry name" value="HTH_Psq"/>
</dbReference>
<dbReference type="SMART" id="SM00674">
    <property type="entry name" value="CENPB"/>
    <property type="match status" value="1"/>
</dbReference>
<evidence type="ECO:0000256" key="2">
    <source>
        <dbReference type="ARBA" id="ARBA00023125"/>
    </source>
</evidence>
<dbReference type="InterPro" id="IPR006600">
    <property type="entry name" value="HTH_CenpB_DNA-bd_dom"/>
</dbReference>
<dbReference type="PANTHER" id="PTHR19303:SF73">
    <property type="entry name" value="PROTEIN PDC2"/>
    <property type="match status" value="1"/>
</dbReference>
<dbReference type="InterPro" id="IPR009057">
    <property type="entry name" value="Homeodomain-like_sf"/>
</dbReference>
<gene>
    <name evidence="5" type="primary">Dmoj\GI26865</name>
    <name evidence="5" type="ORF">Dmoj_GI26865</name>
</gene>
<sequence>MALKRKCFTVEEKMQIIRRLEAGERNVALAKEFCVCHTTIATIKKNKEQIKALFNSNVLKSKRVRASTQDQVDKALFQWFKMQRSRGISLNGPLLQQKANFFAKQFKIKDFNCSGSWISRFKVRHNILSGTASTESLPDTKCDAKEWVTQIWPALRKDFSDDDIFSANETGLLYKLTPDKTLNMKGEKCTGGELSKERITLLLAANMSGTLKRKLLVIGTSKRSKSFRNVQSLPVGYYSNRQAWMTSEIFTSWVRDWNAELKQQEKKILLLIDDCPAHPIISYLTNITLVFLPPSTNTKSILQPMDQGIIRVIKSTYRKNLILKIISDMENSIDENYPKISILDAILMLNDAWQQLSPETIAKCFRQSGLAKTKLDVPRDDIEIEDDIPLSVWATALRIQLPISKEVLDEYVLIDNGLAICGEPSEDNIVKNILDDDQDSDDSVEDQCEDVTAPSVSEAFQAAEVLSRFVHSNCSDEILTHSMSRLNNVVRNYFYISKTAAKQSKIKEYLVN</sequence>
<dbReference type="KEGG" id="dmo:Dmoj_GI26865"/>
<keyword evidence="3" id="KW-0539">Nucleus</keyword>
<dbReference type="AlphaFoldDB" id="A0A0Q9XFU2"/>
<dbReference type="OrthoDB" id="9909311at2759"/>
<dbReference type="SMR" id="A0A0Q9XFU2"/>
<dbReference type="InterPro" id="IPR004875">
    <property type="entry name" value="DDE_SF_endonuclease_dom"/>
</dbReference>
<comment type="subcellular location">
    <subcellularLocation>
        <location evidence="1">Nucleus</location>
    </subcellularLocation>
</comment>
<evidence type="ECO:0000313" key="6">
    <source>
        <dbReference type="Proteomes" id="UP000009192"/>
    </source>
</evidence>
<dbReference type="SUPFAM" id="SSF46689">
    <property type="entry name" value="Homeodomain-like"/>
    <property type="match status" value="2"/>
</dbReference>
<protein>
    <recommendedName>
        <fullName evidence="4">HTH CENPB-type domain-containing protein</fullName>
    </recommendedName>
</protein>
<organism evidence="5 6">
    <name type="scientific">Drosophila mojavensis</name>
    <name type="common">Fruit fly</name>
    <dbReference type="NCBI Taxonomy" id="7230"/>
    <lineage>
        <taxon>Eukaryota</taxon>
        <taxon>Metazoa</taxon>
        <taxon>Ecdysozoa</taxon>
        <taxon>Arthropoda</taxon>
        <taxon>Hexapoda</taxon>
        <taxon>Insecta</taxon>
        <taxon>Pterygota</taxon>
        <taxon>Neoptera</taxon>
        <taxon>Endopterygota</taxon>
        <taxon>Diptera</taxon>
        <taxon>Brachycera</taxon>
        <taxon>Muscomorpha</taxon>
        <taxon>Ephydroidea</taxon>
        <taxon>Drosophilidae</taxon>
        <taxon>Drosophila</taxon>
    </lineage>
</organism>
<evidence type="ECO:0000259" key="4">
    <source>
        <dbReference type="PROSITE" id="PS51253"/>
    </source>
</evidence>
<reference evidence="5 6" key="1">
    <citation type="journal article" date="2007" name="Nature">
        <title>Evolution of genes and genomes on the Drosophila phylogeny.</title>
        <authorList>
            <consortium name="Drosophila 12 Genomes Consortium"/>
            <person name="Clark A.G."/>
            <person name="Eisen M.B."/>
            <person name="Smith D.R."/>
            <person name="Bergman C.M."/>
            <person name="Oliver B."/>
            <person name="Markow T.A."/>
            <person name="Kaufman T.C."/>
            <person name="Kellis M."/>
            <person name="Gelbart W."/>
            <person name="Iyer V.N."/>
            <person name="Pollard D.A."/>
            <person name="Sackton T.B."/>
            <person name="Larracuente A.M."/>
            <person name="Singh N.D."/>
            <person name="Abad J.P."/>
            <person name="Abt D.N."/>
            <person name="Adryan B."/>
            <person name="Aguade M."/>
            <person name="Akashi H."/>
            <person name="Anderson W.W."/>
            <person name="Aquadro C.F."/>
            <person name="Ardell D.H."/>
            <person name="Arguello R."/>
            <person name="Artieri C.G."/>
            <person name="Barbash D.A."/>
            <person name="Barker D."/>
            <person name="Barsanti P."/>
            <person name="Batterham P."/>
            <person name="Batzoglou S."/>
            <person name="Begun D."/>
            <person name="Bhutkar A."/>
            <person name="Blanco E."/>
            <person name="Bosak S.A."/>
            <person name="Bradley R.K."/>
            <person name="Brand A.D."/>
            <person name="Brent M.R."/>
            <person name="Brooks A.N."/>
            <person name="Brown R.H."/>
            <person name="Butlin R.K."/>
            <person name="Caggese C."/>
            <person name="Calvi B.R."/>
            <person name="Bernardo de Carvalho A."/>
            <person name="Caspi A."/>
            <person name="Castrezana S."/>
            <person name="Celniker S.E."/>
            <person name="Chang J.L."/>
            <person name="Chapple C."/>
            <person name="Chatterji S."/>
            <person name="Chinwalla A."/>
            <person name="Civetta A."/>
            <person name="Clifton S.W."/>
            <person name="Comeron J.M."/>
            <person name="Costello J.C."/>
            <person name="Coyne J.A."/>
            <person name="Daub J."/>
            <person name="David R.G."/>
            <person name="Delcher A.L."/>
            <person name="Delehaunty K."/>
            <person name="Do C.B."/>
            <person name="Ebling H."/>
            <person name="Edwards K."/>
            <person name="Eickbush T."/>
            <person name="Evans J.D."/>
            <person name="Filipski A."/>
            <person name="Findeiss S."/>
            <person name="Freyhult E."/>
            <person name="Fulton L."/>
            <person name="Fulton R."/>
            <person name="Garcia A.C."/>
            <person name="Gardiner A."/>
            <person name="Garfield D.A."/>
            <person name="Garvin B.E."/>
            <person name="Gibson G."/>
            <person name="Gilbert D."/>
            <person name="Gnerre S."/>
            <person name="Godfrey J."/>
            <person name="Good R."/>
            <person name="Gotea V."/>
            <person name="Gravely B."/>
            <person name="Greenberg A.J."/>
            <person name="Griffiths-Jones S."/>
            <person name="Gross S."/>
            <person name="Guigo R."/>
            <person name="Gustafson E.A."/>
            <person name="Haerty W."/>
            <person name="Hahn M.W."/>
            <person name="Halligan D.L."/>
            <person name="Halpern A.L."/>
            <person name="Halter G.M."/>
            <person name="Han M.V."/>
            <person name="Heger A."/>
            <person name="Hillier L."/>
            <person name="Hinrichs A.S."/>
            <person name="Holmes I."/>
            <person name="Hoskins R.A."/>
            <person name="Hubisz M.J."/>
            <person name="Hultmark D."/>
            <person name="Huntley M.A."/>
            <person name="Jaffe D.B."/>
            <person name="Jagadeeshan S."/>
            <person name="Jeck W.R."/>
            <person name="Johnson J."/>
            <person name="Jones C.D."/>
            <person name="Jordan W.C."/>
            <person name="Karpen G.H."/>
            <person name="Kataoka E."/>
            <person name="Keightley P.D."/>
            <person name="Kheradpour P."/>
            <person name="Kirkness E.F."/>
            <person name="Koerich L.B."/>
            <person name="Kristiansen K."/>
            <person name="Kudrna D."/>
            <person name="Kulathinal R.J."/>
            <person name="Kumar S."/>
            <person name="Kwok R."/>
            <person name="Lander E."/>
            <person name="Langley C.H."/>
            <person name="Lapoint R."/>
            <person name="Lazzaro B.P."/>
            <person name="Lee S.J."/>
            <person name="Levesque L."/>
            <person name="Li R."/>
            <person name="Lin C.F."/>
            <person name="Lin M.F."/>
            <person name="Lindblad-Toh K."/>
            <person name="Llopart A."/>
            <person name="Long M."/>
            <person name="Low L."/>
            <person name="Lozovsky E."/>
            <person name="Lu J."/>
            <person name="Luo M."/>
            <person name="Machado C.A."/>
            <person name="Makalowski W."/>
            <person name="Marzo M."/>
            <person name="Matsuda M."/>
            <person name="Matzkin L."/>
            <person name="McAllister B."/>
            <person name="McBride C.S."/>
            <person name="McKernan B."/>
            <person name="McKernan K."/>
            <person name="Mendez-Lago M."/>
            <person name="Minx P."/>
            <person name="Mollenhauer M.U."/>
            <person name="Montooth K."/>
            <person name="Mount S.M."/>
            <person name="Mu X."/>
            <person name="Myers E."/>
            <person name="Negre B."/>
            <person name="Newfeld S."/>
            <person name="Nielsen R."/>
            <person name="Noor M.A."/>
            <person name="O'Grady P."/>
            <person name="Pachter L."/>
            <person name="Papaceit M."/>
            <person name="Parisi M.J."/>
            <person name="Parisi M."/>
            <person name="Parts L."/>
            <person name="Pedersen J.S."/>
            <person name="Pesole G."/>
            <person name="Phillippy A.M."/>
            <person name="Ponting C.P."/>
            <person name="Pop M."/>
            <person name="Porcelli D."/>
            <person name="Powell J.R."/>
            <person name="Prohaska S."/>
            <person name="Pruitt K."/>
            <person name="Puig M."/>
            <person name="Quesneville H."/>
            <person name="Ram K.R."/>
            <person name="Rand D."/>
            <person name="Rasmussen M.D."/>
            <person name="Reed L.K."/>
            <person name="Reenan R."/>
            <person name="Reily A."/>
            <person name="Remington K.A."/>
            <person name="Rieger T.T."/>
            <person name="Ritchie M.G."/>
            <person name="Robin C."/>
            <person name="Rogers Y.H."/>
            <person name="Rohde C."/>
            <person name="Rozas J."/>
            <person name="Rubenfield M.J."/>
            <person name="Ruiz A."/>
            <person name="Russo S."/>
            <person name="Salzberg S.L."/>
            <person name="Sanchez-Gracia A."/>
            <person name="Saranga D.J."/>
            <person name="Sato H."/>
            <person name="Schaeffer S.W."/>
            <person name="Schatz M.C."/>
            <person name="Schlenke T."/>
            <person name="Schwartz R."/>
            <person name="Segarra C."/>
            <person name="Singh R.S."/>
            <person name="Sirot L."/>
            <person name="Sirota M."/>
            <person name="Sisneros N.B."/>
            <person name="Smith C.D."/>
            <person name="Smith T.F."/>
            <person name="Spieth J."/>
            <person name="Stage D.E."/>
            <person name="Stark A."/>
            <person name="Stephan W."/>
            <person name="Strausberg R.L."/>
            <person name="Strempel S."/>
            <person name="Sturgill D."/>
            <person name="Sutton G."/>
            <person name="Sutton G.G."/>
            <person name="Tao W."/>
            <person name="Teichmann S."/>
            <person name="Tobari Y.N."/>
            <person name="Tomimura Y."/>
            <person name="Tsolas J.M."/>
            <person name="Valente V.L."/>
            <person name="Venter E."/>
            <person name="Venter J.C."/>
            <person name="Vicario S."/>
            <person name="Vieira F.G."/>
            <person name="Vilella A.J."/>
            <person name="Villasante A."/>
            <person name="Walenz B."/>
            <person name="Wang J."/>
            <person name="Wasserman M."/>
            <person name="Watts T."/>
            <person name="Wilson D."/>
            <person name="Wilson R.K."/>
            <person name="Wing R.A."/>
            <person name="Wolfner M.F."/>
            <person name="Wong A."/>
            <person name="Wong G.K."/>
            <person name="Wu C.I."/>
            <person name="Wu G."/>
            <person name="Yamamoto D."/>
            <person name="Yang H.P."/>
            <person name="Yang S.P."/>
            <person name="Yorke J.A."/>
            <person name="Yoshida K."/>
            <person name="Zdobnov E."/>
            <person name="Zhang P."/>
            <person name="Zhang Y."/>
            <person name="Zimin A.V."/>
            <person name="Baldwin J."/>
            <person name="Abdouelleil A."/>
            <person name="Abdulkadir J."/>
            <person name="Abebe A."/>
            <person name="Abera B."/>
            <person name="Abreu J."/>
            <person name="Acer S.C."/>
            <person name="Aftuck L."/>
            <person name="Alexander A."/>
            <person name="An P."/>
            <person name="Anderson E."/>
            <person name="Anderson S."/>
            <person name="Arachi H."/>
            <person name="Azer M."/>
            <person name="Bachantsang P."/>
            <person name="Barry A."/>
            <person name="Bayul T."/>
            <person name="Berlin A."/>
            <person name="Bessette D."/>
            <person name="Bloom T."/>
            <person name="Blye J."/>
            <person name="Boguslavskiy L."/>
            <person name="Bonnet C."/>
            <person name="Boukhgalter B."/>
            <person name="Bourzgui I."/>
            <person name="Brown A."/>
            <person name="Cahill P."/>
            <person name="Channer S."/>
            <person name="Cheshatsang Y."/>
            <person name="Chuda L."/>
            <person name="Citroen M."/>
            <person name="Collymore A."/>
            <person name="Cooke P."/>
            <person name="Costello M."/>
            <person name="D'Aco K."/>
            <person name="Daza R."/>
            <person name="De Haan G."/>
            <person name="DeGray S."/>
            <person name="DeMaso C."/>
            <person name="Dhargay N."/>
            <person name="Dooley K."/>
            <person name="Dooley E."/>
            <person name="Doricent M."/>
            <person name="Dorje P."/>
            <person name="Dorjee K."/>
            <person name="Dupes A."/>
            <person name="Elong R."/>
            <person name="Falk J."/>
            <person name="Farina A."/>
            <person name="Faro S."/>
            <person name="Ferguson D."/>
            <person name="Fisher S."/>
            <person name="Foley C.D."/>
            <person name="Franke A."/>
            <person name="Friedrich D."/>
            <person name="Gadbois L."/>
            <person name="Gearin G."/>
            <person name="Gearin C.R."/>
            <person name="Giannoukos G."/>
            <person name="Goode T."/>
            <person name="Graham J."/>
            <person name="Grandbois E."/>
            <person name="Grewal S."/>
            <person name="Gyaltsen K."/>
            <person name="Hafez N."/>
            <person name="Hagos B."/>
            <person name="Hall J."/>
            <person name="Henson C."/>
            <person name="Hollinger A."/>
            <person name="Honan T."/>
            <person name="Huard M.D."/>
            <person name="Hughes L."/>
            <person name="Hurhula B."/>
            <person name="Husby M.E."/>
            <person name="Kamat A."/>
            <person name="Kanga B."/>
            <person name="Kashin S."/>
            <person name="Khazanovich D."/>
            <person name="Kisner P."/>
            <person name="Lance K."/>
            <person name="Lara M."/>
            <person name="Lee W."/>
            <person name="Lennon N."/>
            <person name="Letendre F."/>
            <person name="LeVine R."/>
            <person name="Lipovsky A."/>
            <person name="Liu X."/>
            <person name="Liu J."/>
            <person name="Liu S."/>
            <person name="Lokyitsang T."/>
            <person name="Lokyitsang Y."/>
            <person name="Lubonja R."/>
            <person name="Lui A."/>
            <person name="MacDonald P."/>
            <person name="Magnisalis V."/>
            <person name="Maru K."/>
            <person name="Matthews C."/>
            <person name="McCusker W."/>
            <person name="McDonough S."/>
            <person name="Mehta T."/>
            <person name="Meldrim J."/>
            <person name="Meneus L."/>
            <person name="Mihai O."/>
            <person name="Mihalev A."/>
            <person name="Mihova T."/>
            <person name="Mittelman R."/>
            <person name="Mlenga V."/>
            <person name="Montmayeur A."/>
            <person name="Mulrain L."/>
            <person name="Navidi A."/>
            <person name="Naylor J."/>
            <person name="Negash T."/>
            <person name="Nguyen T."/>
            <person name="Nguyen N."/>
            <person name="Nicol R."/>
            <person name="Norbu C."/>
            <person name="Norbu N."/>
            <person name="Novod N."/>
            <person name="O'Neill B."/>
            <person name="Osman S."/>
            <person name="Markiewicz E."/>
            <person name="Oyono O.L."/>
            <person name="Patti C."/>
            <person name="Phunkhang P."/>
            <person name="Pierre F."/>
            <person name="Priest M."/>
            <person name="Raghuraman S."/>
            <person name="Rege F."/>
            <person name="Reyes R."/>
            <person name="Rise C."/>
            <person name="Rogov P."/>
            <person name="Ross K."/>
            <person name="Ryan E."/>
            <person name="Settipalli S."/>
            <person name="Shea T."/>
            <person name="Sherpa N."/>
            <person name="Shi L."/>
            <person name="Shih D."/>
            <person name="Sparrow T."/>
            <person name="Spaulding J."/>
            <person name="Stalker J."/>
            <person name="Stange-Thomann N."/>
            <person name="Stavropoulos S."/>
            <person name="Stone C."/>
            <person name="Strader C."/>
            <person name="Tesfaye S."/>
            <person name="Thomson T."/>
            <person name="Thoulutsang Y."/>
            <person name="Thoulutsang D."/>
            <person name="Topham K."/>
            <person name="Topping I."/>
            <person name="Tsamla T."/>
            <person name="Vassiliev H."/>
            <person name="Vo A."/>
            <person name="Wangchuk T."/>
            <person name="Wangdi T."/>
            <person name="Weiand M."/>
            <person name="Wilkinson J."/>
            <person name="Wilson A."/>
            <person name="Yadav S."/>
            <person name="Young G."/>
            <person name="Yu Q."/>
            <person name="Zembek L."/>
            <person name="Zhong D."/>
            <person name="Zimmer A."/>
            <person name="Zwirko Z."/>
            <person name="Jaffe D.B."/>
            <person name="Alvarez P."/>
            <person name="Brockman W."/>
            <person name="Butler J."/>
            <person name="Chin C."/>
            <person name="Gnerre S."/>
            <person name="Grabherr M."/>
            <person name="Kleber M."/>
            <person name="Mauceli E."/>
            <person name="MacCallum I."/>
        </authorList>
    </citation>
    <scope>NUCLEOTIDE SEQUENCE [LARGE SCALE GENOMIC DNA]</scope>
    <source>
        <strain evidence="6">Tucson 15081-1352.22</strain>
    </source>
</reference>
<dbReference type="Pfam" id="PF03184">
    <property type="entry name" value="DDE_1"/>
    <property type="match status" value="1"/>
</dbReference>
<dbReference type="Proteomes" id="UP000009192">
    <property type="component" value="Unassembled WGS sequence"/>
</dbReference>
<evidence type="ECO:0000256" key="3">
    <source>
        <dbReference type="ARBA" id="ARBA00023242"/>
    </source>
</evidence>
<proteinExistence type="predicted"/>
<dbReference type="Pfam" id="PF03221">
    <property type="entry name" value="HTH_Tnp_Tc5"/>
    <property type="match status" value="1"/>
</dbReference>
<dbReference type="PANTHER" id="PTHR19303">
    <property type="entry name" value="TRANSPOSON"/>
    <property type="match status" value="1"/>
</dbReference>
<keyword evidence="2" id="KW-0238">DNA-binding</keyword>
<dbReference type="GO" id="GO:0003677">
    <property type="term" value="F:DNA binding"/>
    <property type="evidence" value="ECO:0007669"/>
    <property type="project" value="UniProtKB-KW"/>
</dbReference>
<name>A0A0Q9XFU2_DROMO</name>
<dbReference type="GO" id="GO:0005634">
    <property type="term" value="C:nucleus"/>
    <property type="evidence" value="ECO:0007669"/>
    <property type="project" value="UniProtKB-SubCell"/>
</dbReference>
<evidence type="ECO:0000256" key="1">
    <source>
        <dbReference type="ARBA" id="ARBA00004123"/>
    </source>
</evidence>
<keyword evidence="6" id="KW-1185">Reference proteome</keyword>
<dbReference type="InterPro" id="IPR050863">
    <property type="entry name" value="CenT-Element_Derived"/>
</dbReference>
<accession>A0A0Q9XFU2</accession>
<evidence type="ECO:0000313" key="5">
    <source>
        <dbReference type="EMBL" id="KRG07157.1"/>
    </source>
</evidence>